<protein>
    <submittedName>
        <fullName evidence="7">NOVA1 protein</fullName>
    </submittedName>
</protein>
<proteinExistence type="predicted"/>
<evidence type="ECO:0000256" key="4">
    <source>
        <dbReference type="PROSITE-ProRule" id="PRU00117"/>
    </source>
</evidence>
<dbReference type="GO" id="GO:0003723">
    <property type="term" value="F:RNA binding"/>
    <property type="evidence" value="ECO:0007669"/>
    <property type="project" value="UniProtKB-UniRule"/>
</dbReference>
<organism evidence="7 8">
    <name type="scientific">Polypterus senegalus</name>
    <name type="common">Senegal bichir</name>
    <dbReference type="NCBI Taxonomy" id="55291"/>
    <lineage>
        <taxon>Eukaryota</taxon>
        <taxon>Metazoa</taxon>
        <taxon>Chordata</taxon>
        <taxon>Craniata</taxon>
        <taxon>Vertebrata</taxon>
        <taxon>Euteleostomi</taxon>
        <taxon>Actinopterygii</taxon>
        <taxon>Polypteriformes</taxon>
        <taxon>Polypteridae</taxon>
        <taxon>Polypterus</taxon>
    </lineage>
</organism>
<comment type="subunit">
    <text evidence="3">Interacts with PTBP2; the interaction is direct.</text>
</comment>
<evidence type="ECO:0000259" key="6">
    <source>
        <dbReference type="SMART" id="SM00322"/>
    </source>
</evidence>
<dbReference type="Pfam" id="PF00013">
    <property type="entry name" value="KH_1"/>
    <property type="match status" value="2"/>
</dbReference>
<keyword evidence="1" id="KW-0677">Repeat</keyword>
<dbReference type="Proteomes" id="UP000886611">
    <property type="component" value="Unassembled WGS sequence"/>
</dbReference>
<feature type="compositionally biased region" description="Low complexity" evidence="5">
    <location>
        <begin position="185"/>
        <end position="204"/>
    </location>
</feature>
<keyword evidence="8" id="KW-1185">Reference proteome</keyword>
<dbReference type="InterPro" id="IPR047276">
    <property type="entry name" value="KH-I_NOVA_rpt2"/>
</dbReference>
<dbReference type="Gene3D" id="3.30.1370.10">
    <property type="entry name" value="K Homology domain, type 1"/>
    <property type="match status" value="2"/>
</dbReference>
<dbReference type="InterPro" id="IPR004087">
    <property type="entry name" value="KH_dom"/>
</dbReference>
<dbReference type="InterPro" id="IPR036612">
    <property type="entry name" value="KH_dom_type_1_sf"/>
</dbReference>
<evidence type="ECO:0000313" key="8">
    <source>
        <dbReference type="Proteomes" id="UP000886611"/>
    </source>
</evidence>
<comment type="caution">
    <text evidence="7">The sequence shown here is derived from an EMBL/GenBank/DDBJ whole genome shotgun (WGS) entry which is preliminary data.</text>
</comment>
<dbReference type="PROSITE" id="PS50084">
    <property type="entry name" value="KH_TYPE_1"/>
    <property type="match status" value="2"/>
</dbReference>
<evidence type="ECO:0000256" key="5">
    <source>
        <dbReference type="SAM" id="MobiDB-lite"/>
    </source>
</evidence>
<dbReference type="PANTHER" id="PTHR10288">
    <property type="entry name" value="KH DOMAIN CONTAINING RNA BINDING PROTEIN"/>
    <property type="match status" value="1"/>
</dbReference>
<evidence type="ECO:0000256" key="3">
    <source>
        <dbReference type="ARBA" id="ARBA00034798"/>
    </source>
</evidence>
<feature type="domain" description="K Homology" evidence="6">
    <location>
        <begin position="456"/>
        <end position="529"/>
    </location>
</feature>
<sequence>MARLFVACAPRAARCNRILWQLLGFGRLVTDDSVACLPPAALIHDAVGLGARCACPRAVEWRGETRPAAISADVQDEPIESAQGSREQRGLTFYQFPRATCDVLRGLPVTDTLAQAVDGLSSASSTVAGTTERVCLIQGTVEALNAVHGFIAEKIREMPQNVAKAEPVSILQPQTTVNPDRIKQTLPSSPTTTKSSPSDPMTTSRANQVKIIVPNSTAGLIIGKGGATVKAIMEQSGAWVQLSQKPDGINLQERVVTVSGEPEQNRKAVELIIQKIQEDPQSGSCLNISYANVTGPVANSNPTGSPYANTAEVLPTAAAAAGLLGHANLAGVAAFPAVLSGFTGNDLVAITSALNTLASYGYNLNTLGLGLSQAAATGALAAAAASANPAAAAAANLLATYASEASASGSTAGGTAGTFALGSLAAATAATNGYFGAASPLAASAILGTEKTTDGSKDVVEIAVPENLVGAILGKGGKTLVEYQELTGARIQISKKGEFVPGTRNRKVTITGTPAATQAAQYLITQRITYEQGVRAANPQKVG</sequence>
<dbReference type="FunFam" id="3.30.1370.10:FF:000019">
    <property type="entry name" value="RNA-binding protein Nova-1 isoform 1"/>
    <property type="match status" value="1"/>
</dbReference>
<dbReference type="SMART" id="SM00322">
    <property type="entry name" value="KH"/>
    <property type="match status" value="2"/>
</dbReference>
<dbReference type="AlphaFoldDB" id="A0A8X7WWB0"/>
<dbReference type="CDD" id="cd22436">
    <property type="entry name" value="KH-I_NOVA_rpt2"/>
    <property type="match status" value="1"/>
</dbReference>
<gene>
    <name evidence="7" type="primary">Nova1_1</name>
    <name evidence="7" type="ORF">GTO96_0011716</name>
</gene>
<dbReference type="CDD" id="cd09031">
    <property type="entry name" value="KH-I_NOVA_rpt3"/>
    <property type="match status" value="1"/>
</dbReference>
<evidence type="ECO:0000256" key="2">
    <source>
        <dbReference type="ARBA" id="ARBA00022884"/>
    </source>
</evidence>
<dbReference type="FunFam" id="3.30.1370.10:FF:000022">
    <property type="entry name" value="RNA-binding protein Nova-1 isoform 1"/>
    <property type="match status" value="1"/>
</dbReference>
<evidence type="ECO:0000313" key="7">
    <source>
        <dbReference type="EMBL" id="KAG2457848.1"/>
    </source>
</evidence>
<reference evidence="7 8" key="1">
    <citation type="journal article" date="2021" name="Cell">
        <title>Tracing the genetic footprints of vertebrate landing in non-teleost ray-finned fishes.</title>
        <authorList>
            <person name="Bi X."/>
            <person name="Wang K."/>
            <person name="Yang L."/>
            <person name="Pan H."/>
            <person name="Jiang H."/>
            <person name="Wei Q."/>
            <person name="Fang M."/>
            <person name="Yu H."/>
            <person name="Zhu C."/>
            <person name="Cai Y."/>
            <person name="He Y."/>
            <person name="Gan X."/>
            <person name="Zeng H."/>
            <person name="Yu D."/>
            <person name="Zhu Y."/>
            <person name="Jiang H."/>
            <person name="Qiu Q."/>
            <person name="Yang H."/>
            <person name="Zhang Y.E."/>
            <person name="Wang W."/>
            <person name="Zhu M."/>
            <person name="He S."/>
            <person name="Zhang G."/>
        </authorList>
    </citation>
    <scope>NUCLEOTIDE SEQUENCE [LARGE SCALE GENOMIC DNA]</scope>
    <source>
        <strain evidence="7">Bchr_013</strain>
    </source>
</reference>
<dbReference type="InterPro" id="IPR047274">
    <property type="entry name" value="KH-I_NOVA_rpt3"/>
</dbReference>
<evidence type="ECO:0000256" key="1">
    <source>
        <dbReference type="ARBA" id="ARBA00022737"/>
    </source>
</evidence>
<feature type="region of interest" description="Disordered" evidence="5">
    <location>
        <begin position="174"/>
        <end position="206"/>
    </location>
</feature>
<feature type="domain" description="K Homology" evidence="6">
    <location>
        <begin position="205"/>
        <end position="277"/>
    </location>
</feature>
<accession>A0A8X7WWB0</accession>
<keyword evidence="2 4" id="KW-0694">RNA-binding</keyword>
<name>A0A8X7WWB0_POLSE</name>
<feature type="non-terminal residue" evidence="7">
    <location>
        <position position="1"/>
    </location>
</feature>
<feature type="non-terminal residue" evidence="7">
    <location>
        <position position="543"/>
    </location>
</feature>
<dbReference type="SUPFAM" id="SSF54791">
    <property type="entry name" value="Eukaryotic type KH-domain (KH-domain type I)"/>
    <property type="match status" value="2"/>
</dbReference>
<dbReference type="EMBL" id="JAATIS010008546">
    <property type="protein sequence ID" value="KAG2457848.1"/>
    <property type="molecule type" value="Genomic_DNA"/>
</dbReference>
<dbReference type="InterPro" id="IPR004088">
    <property type="entry name" value="KH_dom_type_1"/>
</dbReference>